<dbReference type="Gene3D" id="3.30.9.10">
    <property type="entry name" value="D-Amino Acid Oxidase, subunit A, domain 2"/>
    <property type="match status" value="1"/>
</dbReference>
<dbReference type="SUPFAM" id="SSF51905">
    <property type="entry name" value="FAD/NAD(P)-binding domain"/>
    <property type="match status" value="1"/>
</dbReference>
<dbReference type="Pfam" id="PF01266">
    <property type="entry name" value="DAO"/>
    <property type="match status" value="1"/>
</dbReference>
<proteinExistence type="predicted"/>
<sequence length="455" mass="48712">MNPSLPVPSPGLSFWHRTTRAFPHLNENQHANVPRTTKFLIIGSGVSGLITAYKLIESGIPGKDILILEAREAISGASGRNAGHIRPDPFRGFPAYAFLHGPHQARKILENERAVLDEVRAFISANAIACDFHATTTFDVCLTRASAAHASASLAAYRAFGGDVSHVTYHDADAARAKTRVPAALAAHEWPAASVHPAKLCQWLLSAVISAGAGLWTHCPATEVTRRQHGDDSARCWAVTTPRGTVTAENVVHCTNAWAAHLLPELCGFVTPLSSQVHAFVPPAGLAGGRGLQSTMSLRYGVDDHYFSVHQRPRDDGTVVVGGSGTNGEGDLSDEERAGMVTWDDTGFSRRKAENSEREFAAIAGAGAEEMRHGEGLDHAWTGLLGMTADAVPLIGAVEGREGQWICAGFNGHGMARMFNAAGLVKLILGEPWEATGLPECYRYSTERISKFSKT</sequence>
<dbReference type="InterPro" id="IPR006076">
    <property type="entry name" value="FAD-dep_OxRdtase"/>
</dbReference>
<evidence type="ECO:0000313" key="3">
    <source>
        <dbReference type="Proteomes" id="UP001521184"/>
    </source>
</evidence>
<comment type="caution">
    <text evidence="2">The sequence shown here is derived from an EMBL/GenBank/DDBJ whole genome shotgun (WGS) entry which is preliminary data.</text>
</comment>
<feature type="domain" description="FAD dependent oxidoreductase" evidence="1">
    <location>
        <begin position="39"/>
        <end position="419"/>
    </location>
</feature>
<reference evidence="2 3" key="1">
    <citation type="journal article" date="2023" name="Plant Dis.">
        <title>First Report of Diplodia intermedia Causing Canker and Dieback Diseases on Apple Trees in Canada.</title>
        <authorList>
            <person name="Ellouze W."/>
            <person name="Ilyukhin E."/>
            <person name="Sulman M."/>
            <person name="Ali S."/>
        </authorList>
    </citation>
    <scope>NUCLEOTIDE SEQUENCE [LARGE SCALE GENOMIC DNA]</scope>
    <source>
        <strain evidence="2 3">M45-28</strain>
    </source>
</reference>
<dbReference type="Proteomes" id="UP001521184">
    <property type="component" value="Unassembled WGS sequence"/>
</dbReference>
<evidence type="ECO:0000259" key="1">
    <source>
        <dbReference type="Pfam" id="PF01266"/>
    </source>
</evidence>
<dbReference type="PANTHER" id="PTHR13847:SF260">
    <property type="entry name" value="FAD DEPENDENT OXIDOREDUCTASE DOMAIN-CONTAINING PROTEIN"/>
    <property type="match status" value="1"/>
</dbReference>
<dbReference type="Gene3D" id="3.50.50.60">
    <property type="entry name" value="FAD/NAD(P)-binding domain"/>
    <property type="match status" value="1"/>
</dbReference>
<keyword evidence="3" id="KW-1185">Reference proteome</keyword>
<gene>
    <name evidence="2" type="ORF">SLS58_008391</name>
</gene>
<dbReference type="PANTHER" id="PTHR13847">
    <property type="entry name" value="SARCOSINE DEHYDROGENASE-RELATED"/>
    <property type="match status" value="1"/>
</dbReference>
<name>A0ABR3THB2_9PEZI</name>
<organism evidence="2 3">
    <name type="scientific">Diplodia intermedia</name>
    <dbReference type="NCBI Taxonomy" id="856260"/>
    <lineage>
        <taxon>Eukaryota</taxon>
        <taxon>Fungi</taxon>
        <taxon>Dikarya</taxon>
        <taxon>Ascomycota</taxon>
        <taxon>Pezizomycotina</taxon>
        <taxon>Dothideomycetes</taxon>
        <taxon>Dothideomycetes incertae sedis</taxon>
        <taxon>Botryosphaeriales</taxon>
        <taxon>Botryosphaeriaceae</taxon>
        <taxon>Diplodia</taxon>
    </lineage>
</organism>
<evidence type="ECO:0000313" key="2">
    <source>
        <dbReference type="EMBL" id="KAL1638933.1"/>
    </source>
</evidence>
<protein>
    <recommendedName>
        <fullName evidence="1">FAD dependent oxidoreductase domain-containing protein</fullName>
    </recommendedName>
</protein>
<accession>A0ABR3THB2</accession>
<dbReference type="EMBL" id="JAKEKT020000071">
    <property type="protein sequence ID" value="KAL1638933.1"/>
    <property type="molecule type" value="Genomic_DNA"/>
</dbReference>
<dbReference type="InterPro" id="IPR036188">
    <property type="entry name" value="FAD/NAD-bd_sf"/>
</dbReference>